<dbReference type="SUPFAM" id="SSF48371">
    <property type="entry name" value="ARM repeat"/>
    <property type="match status" value="1"/>
</dbReference>
<protein>
    <recommendedName>
        <fullName evidence="1">W2 domain-containing protein</fullName>
    </recommendedName>
</protein>
<keyword evidence="3" id="KW-1185">Reference proteome</keyword>
<dbReference type="InterPro" id="IPR003307">
    <property type="entry name" value="W2_domain"/>
</dbReference>
<organism evidence="2">
    <name type="scientific">Oppiella nova</name>
    <dbReference type="NCBI Taxonomy" id="334625"/>
    <lineage>
        <taxon>Eukaryota</taxon>
        <taxon>Metazoa</taxon>
        <taxon>Ecdysozoa</taxon>
        <taxon>Arthropoda</taxon>
        <taxon>Chelicerata</taxon>
        <taxon>Arachnida</taxon>
        <taxon>Acari</taxon>
        <taxon>Acariformes</taxon>
        <taxon>Sarcoptiformes</taxon>
        <taxon>Oribatida</taxon>
        <taxon>Brachypylina</taxon>
        <taxon>Oppioidea</taxon>
        <taxon>Oppiidae</taxon>
        <taxon>Oppiella</taxon>
    </lineage>
</organism>
<dbReference type="PROSITE" id="PS51363">
    <property type="entry name" value="W2"/>
    <property type="match status" value="1"/>
</dbReference>
<dbReference type="Proteomes" id="UP000728032">
    <property type="component" value="Unassembled WGS sequence"/>
</dbReference>
<accession>A0A7R9QAY9</accession>
<evidence type="ECO:0000313" key="3">
    <source>
        <dbReference type="Proteomes" id="UP000728032"/>
    </source>
</evidence>
<dbReference type="Gene3D" id="1.25.40.180">
    <property type="match status" value="1"/>
</dbReference>
<dbReference type="AlphaFoldDB" id="A0A7R9QAY9"/>
<gene>
    <name evidence="2" type="ORF">ONB1V03_LOCUS1731</name>
</gene>
<evidence type="ECO:0000259" key="1">
    <source>
        <dbReference type="PROSITE" id="PS51363"/>
    </source>
</evidence>
<dbReference type="InterPro" id="IPR016024">
    <property type="entry name" value="ARM-type_fold"/>
</dbReference>
<reference evidence="2" key="1">
    <citation type="submission" date="2020-11" db="EMBL/GenBank/DDBJ databases">
        <authorList>
            <person name="Tran Van P."/>
        </authorList>
    </citation>
    <scope>NUCLEOTIDE SEQUENCE</scope>
</reference>
<dbReference type="EMBL" id="OC915168">
    <property type="protein sequence ID" value="CAD7639030.1"/>
    <property type="molecule type" value="Genomic_DNA"/>
</dbReference>
<proteinExistence type="predicted"/>
<sequence length="192" mass="22172">MSLIISYDSKFQSLITAMKEAIEDKESNEIVLSVISRYFGADVNELINDNYFCLHFFGALISECLVNEESPNRFAVDERQLKERSPLMRQFVFDYTEYQLSLIVILCDIKVKLNLPDALFDGLLKSLHSNGVVSADAANHWFRCNLAFEGRLNAIFNAIQLLDWTREAREEHFYDSMFEDMANGVTIEDMEQ</sequence>
<dbReference type="EMBL" id="CAJPVJ010000343">
    <property type="protein sequence ID" value="CAG2162131.1"/>
    <property type="molecule type" value="Genomic_DNA"/>
</dbReference>
<feature type="domain" description="W2" evidence="1">
    <location>
        <begin position="17"/>
        <end position="175"/>
    </location>
</feature>
<evidence type="ECO:0000313" key="2">
    <source>
        <dbReference type="EMBL" id="CAD7639030.1"/>
    </source>
</evidence>
<name>A0A7R9QAY9_9ACAR</name>